<evidence type="ECO:0000256" key="6">
    <source>
        <dbReference type="ARBA" id="ARBA00048707"/>
    </source>
</evidence>
<feature type="active site" description="Nucleophile" evidence="7">
    <location>
        <position position="22"/>
    </location>
</feature>
<dbReference type="InterPro" id="IPR050438">
    <property type="entry name" value="LMW_PTPase"/>
</dbReference>
<comment type="similarity">
    <text evidence="2">Belongs to the low molecular weight phosphotyrosine protein phosphatase family.</text>
</comment>
<dbReference type="CDD" id="cd02429">
    <property type="entry name" value="PTH2_like"/>
    <property type="match status" value="1"/>
</dbReference>
<feature type="active site" description="Proton donor" evidence="7">
    <location>
        <position position="169"/>
    </location>
</feature>
<keyword evidence="5" id="KW-0904">Protein phosphatase</keyword>
<comment type="subcellular location">
    <subcellularLocation>
        <location evidence="1">Cytoplasm</location>
    </subcellularLocation>
</comment>
<dbReference type="SUPFAM" id="SSF102462">
    <property type="entry name" value="Peptidyl-tRNA hydrolase II"/>
    <property type="match status" value="1"/>
</dbReference>
<dbReference type="PANTHER" id="PTHR11717:SF7">
    <property type="entry name" value="LOW MOLECULAR WEIGHT PHOSPHOTYROSINE PROTEIN PHOSPHATASE"/>
    <property type="match status" value="1"/>
</dbReference>
<evidence type="ECO:0000256" key="1">
    <source>
        <dbReference type="ARBA" id="ARBA00004496"/>
    </source>
</evidence>
<dbReference type="InterPro" id="IPR023485">
    <property type="entry name" value="Ptyr_pPase"/>
</dbReference>
<name>A0A0M3JSC6_ANISI</name>
<dbReference type="InterPro" id="IPR023476">
    <property type="entry name" value="Pep_tRNA_hydro_II_dom_sf"/>
</dbReference>
<reference evidence="11" key="1">
    <citation type="submission" date="2017-02" db="UniProtKB">
        <authorList>
            <consortium name="WormBaseParasite"/>
        </authorList>
    </citation>
    <scope>IDENTIFICATION</scope>
</reference>
<dbReference type="EMBL" id="UYRR01030998">
    <property type="protein sequence ID" value="VDK42961.1"/>
    <property type="molecule type" value="Genomic_DNA"/>
</dbReference>
<dbReference type="SUPFAM" id="SSF52788">
    <property type="entry name" value="Phosphotyrosine protein phosphatases I"/>
    <property type="match status" value="2"/>
</dbReference>
<dbReference type="PANTHER" id="PTHR11717">
    <property type="entry name" value="LOW MOLECULAR WEIGHT PROTEIN TYROSINE PHOSPHATASE"/>
    <property type="match status" value="1"/>
</dbReference>
<dbReference type="GO" id="GO:0004725">
    <property type="term" value="F:protein tyrosine phosphatase activity"/>
    <property type="evidence" value="ECO:0007669"/>
    <property type="project" value="InterPro"/>
</dbReference>
<evidence type="ECO:0000256" key="5">
    <source>
        <dbReference type="ARBA" id="ARBA00022912"/>
    </source>
</evidence>
<proteinExistence type="inferred from homology"/>
<dbReference type="OrthoDB" id="3388at2759"/>
<keyword evidence="3" id="KW-0963">Cytoplasm</keyword>
<evidence type="ECO:0000256" key="4">
    <source>
        <dbReference type="ARBA" id="ARBA00022801"/>
    </source>
</evidence>
<dbReference type="AlphaFoldDB" id="A0A0M3JSC6"/>
<evidence type="ECO:0000256" key="3">
    <source>
        <dbReference type="ARBA" id="ARBA00022490"/>
    </source>
</evidence>
<dbReference type="Pfam" id="PF01451">
    <property type="entry name" value="LMWPc"/>
    <property type="match status" value="2"/>
</dbReference>
<dbReference type="PRINTS" id="PR00719">
    <property type="entry name" value="LMWPTPASE"/>
</dbReference>
<dbReference type="SMART" id="SM00226">
    <property type="entry name" value="LMWPc"/>
    <property type="match status" value="1"/>
</dbReference>
<evidence type="ECO:0000256" key="7">
    <source>
        <dbReference type="PIRSR" id="PIRSR617867-1"/>
    </source>
</evidence>
<accession>A0A0M3JSC6</accession>
<sequence>MSDATSSFNDTTSMHKSILFVCLGNICRSPMAEAIFANMIKNRGLLDKWRVESAAVIDYHVGRQPDKRTLETLQKFGINDYKHKARQVAYSYNGYVVLHTNILDENLIQEYLFSNIVTTEDFRNFDFIMGMDEHNIVDLKEIEKLAGNGKASVEMFGIYDPNGANEIPDPYYEKGVGAFEKVNLMCFHFVVIKYSTLYEELPDINYLKLLMKYLNNCHGAAQHFWTKLTNWILLLIKKMPAMDVRVMYLILRSDLISLFKWPLGAVVTQGAHAATACIWAFKDDSDVVEYMKDTDHMRKITLQVKDESELKSIATVLQENDIDHRIWIEDDMPVCIAVKPLPKNIVQKHLKHLQLFS</sequence>
<organism evidence="11">
    <name type="scientific">Anisakis simplex</name>
    <name type="common">Herring worm</name>
    <dbReference type="NCBI Taxonomy" id="6269"/>
    <lineage>
        <taxon>Eukaryota</taxon>
        <taxon>Metazoa</taxon>
        <taxon>Ecdysozoa</taxon>
        <taxon>Nematoda</taxon>
        <taxon>Chromadorea</taxon>
        <taxon>Rhabditida</taxon>
        <taxon>Spirurina</taxon>
        <taxon>Ascaridomorpha</taxon>
        <taxon>Ascaridoidea</taxon>
        <taxon>Anisakidae</taxon>
        <taxon>Anisakis</taxon>
        <taxon>Anisakis simplex complex</taxon>
    </lineage>
</organism>
<keyword evidence="10" id="KW-1185">Reference proteome</keyword>
<dbReference type="InterPro" id="IPR036196">
    <property type="entry name" value="Ptyr_pPase_sf"/>
</dbReference>
<gene>
    <name evidence="9" type="ORF">ASIM_LOCUS10426</name>
</gene>
<dbReference type="InterPro" id="IPR017867">
    <property type="entry name" value="Tyr_phospatase_low_mol_wt"/>
</dbReference>
<protein>
    <submittedName>
        <fullName evidence="11">LMWPc domain-containing protein</fullName>
    </submittedName>
</protein>
<dbReference type="GO" id="GO:0005737">
    <property type="term" value="C:cytoplasm"/>
    <property type="evidence" value="ECO:0007669"/>
    <property type="project" value="UniProtKB-SubCell"/>
</dbReference>
<feature type="domain" description="Phosphotyrosine protein phosphatase I" evidence="8">
    <location>
        <begin position="16"/>
        <end position="194"/>
    </location>
</feature>
<dbReference type="InterPro" id="IPR002833">
    <property type="entry name" value="PTH2"/>
</dbReference>
<dbReference type="CDD" id="cd16343">
    <property type="entry name" value="LMWPTP"/>
    <property type="match status" value="1"/>
</dbReference>
<dbReference type="Gene3D" id="3.40.1490.10">
    <property type="entry name" value="Bit1"/>
    <property type="match status" value="1"/>
</dbReference>
<dbReference type="FunFam" id="3.40.50.2300:FF:000105">
    <property type="entry name" value="Low molecular weight phosphotyrosine protein"/>
    <property type="match status" value="1"/>
</dbReference>
<dbReference type="Gene3D" id="3.40.50.2300">
    <property type="match status" value="1"/>
</dbReference>
<dbReference type="WBParaSite" id="ASIM_0001086801-mRNA-1">
    <property type="protein sequence ID" value="ASIM_0001086801-mRNA-1"/>
    <property type="gene ID" value="ASIM_0001086801"/>
</dbReference>
<evidence type="ECO:0000313" key="10">
    <source>
        <dbReference type="Proteomes" id="UP000267096"/>
    </source>
</evidence>
<comment type="catalytic activity">
    <reaction evidence="6">
        <text>an N-acyl-L-alpha-aminoacyl-tRNA + H2O = an N-acyl-L-amino acid + a tRNA + H(+)</text>
        <dbReference type="Rhea" id="RHEA:54448"/>
        <dbReference type="Rhea" id="RHEA-COMP:10123"/>
        <dbReference type="Rhea" id="RHEA-COMP:13883"/>
        <dbReference type="ChEBI" id="CHEBI:15377"/>
        <dbReference type="ChEBI" id="CHEBI:15378"/>
        <dbReference type="ChEBI" id="CHEBI:59874"/>
        <dbReference type="ChEBI" id="CHEBI:78442"/>
        <dbReference type="ChEBI" id="CHEBI:138191"/>
        <dbReference type="EC" id="3.1.1.29"/>
    </reaction>
</comment>
<dbReference type="GO" id="GO:0004045">
    <property type="term" value="F:peptidyl-tRNA hydrolase activity"/>
    <property type="evidence" value="ECO:0007669"/>
    <property type="project" value="UniProtKB-EC"/>
</dbReference>
<dbReference type="Pfam" id="PF01981">
    <property type="entry name" value="PTH2"/>
    <property type="match status" value="1"/>
</dbReference>
<feature type="active site" evidence="7">
    <location>
        <position position="28"/>
    </location>
</feature>
<evidence type="ECO:0000313" key="9">
    <source>
        <dbReference type="EMBL" id="VDK42961.1"/>
    </source>
</evidence>
<reference evidence="9 10" key="2">
    <citation type="submission" date="2018-11" db="EMBL/GenBank/DDBJ databases">
        <authorList>
            <consortium name="Pathogen Informatics"/>
        </authorList>
    </citation>
    <scope>NUCLEOTIDE SEQUENCE [LARGE SCALE GENOMIC DNA]</scope>
</reference>
<evidence type="ECO:0000259" key="8">
    <source>
        <dbReference type="SMART" id="SM00226"/>
    </source>
</evidence>
<keyword evidence="4" id="KW-0378">Hydrolase</keyword>
<evidence type="ECO:0000256" key="2">
    <source>
        <dbReference type="ARBA" id="ARBA00011063"/>
    </source>
</evidence>
<dbReference type="Proteomes" id="UP000267096">
    <property type="component" value="Unassembled WGS sequence"/>
</dbReference>
<evidence type="ECO:0000313" key="11">
    <source>
        <dbReference type="WBParaSite" id="ASIM_0001086801-mRNA-1"/>
    </source>
</evidence>